<dbReference type="GO" id="GO:0008080">
    <property type="term" value="F:N-acetyltransferase activity"/>
    <property type="evidence" value="ECO:0007669"/>
    <property type="project" value="InterPro"/>
</dbReference>
<feature type="transmembrane region" description="Helical" evidence="2">
    <location>
        <begin position="65"/>
        <end position="85"/>
    </location>
</feature>
<dbReference type="CDD" id="cd04301">
    <property type="entry name" value="NAT_SF"/>
    <property type="match status" value="1"/>
</dbReference>
<sequence>MYYIVIREKKDQDTPALSEVVRNAYLSNVSHSWQNALFSEVTFQMIIITSALLFIVLGVPLLYCLIAIPIVIFGTYILIYGTVLMKVAQLLYEKKELKCWVAEAYEPLFFTKNPKGCWYKILTSEEFQNQEKPESCRKKIVGTVSIMKHFQREDWAWLFRLAVDKSYRRKGIALKLVKVVQEWCSDNQFNNIELVMTECQEGARQLFDDAGFEIKQLYHKKLFTSAVTLQMFQLRCTVRRIF</sequence>
<evidence type="ECO:0000256" key="2">
    <source>
        <dbReference type="SAM" id="Phobius"/>
    </source>
</evidence>
<organism evidence="4 5">
    <name type="scientific">Acanthoscelides obtectus</name>
    <name type="common">Bean weevil</name>
    <name type="synonym">Bruchus obtectus</name>
    <dbReference type="NCBI Taxonomy" id="200917"/>
    <lineage>
        <taxon>Eukaryota</taxon>
        <taxon>Metazoa</taxon>
        <taxon>Ecdysozoa</taxon>
        <taxon>Arthropoda</taxon>
        <taxon>Hexapoda</taxon>
        <taxon>Insecta</taxon>
        <taxon>Pterygota</taxon>
        <taxon>Neoptera</taxon>
        <taxon>Endopterygota</taxon>
        <taxon>Coleoptera</taxon>
        <taxon>Polyphaga</taxon>
        <taxon>Cucujiformia</taxon>
        <taxon>Chrysomeloidea</taxon>
        <taxon>Chrysomelidae</taxon>
        <taxon>Bruchinae</taxon>
        <taxon>Bruchini</taxon>
        <taxon>Acanthoscelides</taxon>
    </lineage>
</organism>
<dbReference type="PROSITE" id="PS51186">
    <property type="entry name" value="GNAT"/>
    <property type="match status" value="1"/>
</dbReference>
<dbReference type="Proteomes" id="UP001152888">
    <property type="component" value="Unassembled WGS sequence"/>
</dbReference>
<proteinExistence type="predicted"/>
<feature type="domain" description="N-acetyltransferase" evidence="3">
    <location>
        <begin position="139"/>
        <end position="239"/>
    </location>
</feature>
<dbReference type="OrthoDB" id="41532at2759"/>
<dbReference type="Gene3D" id="3.40.630.30">
    <property type="match status" value="1"/>
</dbReference>
<feature type="transmembrane region" description="Helical" evidence="2">
    <location>
        <begin position="41"/>
        <end position="59"/>
    </location>
</feature>
<keyword evidence="1" id="KW-0808">Transferase</keyword>
<accession>A0A9P0JG68</accession>
<dbReference type="SUPFAM" id="SSF55729">
    <property type="entry name" value="Acyl-CoA N-acyltransferases (Nat)"/>
    <property type="match status" value="1"/>
</dbReference>
<dbReference type="InterPro" id="IPR016181">
    <property type="entry name" value="Acyl_CoA_acyltransferase"/>
</dbReference>
<evidence type="ECO:0000313" key="4">
    <source>
        <dbReference type="EMBL" id="CAH1953768.1"/>
    </source>
</evidence>
<dbReference type="EMBL" id="CAKOFQ010006652">
    <property type="protein sequence ID" value="CAH1953768.1"/>
    <property type="molecule type" value="Genomic_DNA"/>
</dbReference>
<reference evidence="4" key="1">
    <citation type="submission" date="2022-03" db="EMBL/GenBank/DDBJ databases">
        <authorList>
            <person name="Sayadi A."/>
        </authorList>
    </citation>
    <scope>NUCLEOTIDE SEQUENCE</scope>
</reference>
<keyword evidence="2" id="KW-0812">Transmembrane</keyword>
<keyword evidence="2" id="KW-1133">Transmembrane helix</keyword>
<dbReference type="InterPro" id="IPR050769">
    <property type="entry name" value="NAT_camello-type"/>
</dbReference>
<comment type="caution">
    <text evidence="4">The sequence shown here is derived from an EMBL/GenBank/DDBJ whole genome shotgun (WGS) entry which is preliminary data.</text>
</comment>
<evidence type="ECO:0000313" key="5">
    <source>
        <dbReference type="Proteomes" id="UP001152888"/>
    </source>
</evidence>
<dbReference type="PANTHER" id="PTHR13947">
    <property type="entry name" value="GNAT FAMILY N-ACETYLTRANSFERASE"/>
    <property type="match status" value="1"/>
</dbReference>
<dbReference type="Pfam" id="PF00583">
    <property type="entry name" value="Acetyltransf_1"/>
    <property type="match status" value="1"/>
</dbReference>
<name>A0A9P0JG68_ACAOB</name>
<evidence type="ECO:0000259" key="3">
    <source>
        <dbReference type="PROSITE" id="PS51186"/>
    </source>
</evidence>
<keyword evidence="2" id="KW-0472">Membrane</keyword>
<keyword evidence="5" id="KW-1185">Reference proteome</keyword>
<gene>
    <name evidence="4" type="ORF">ACAOBT_LOCUS217</name>
</gene>
<protein>
    <recommendedName>
        <fullName evidence="3">N-acetyltransferase domain-containing protein</fullName>
    </recommendedName>
</protein>
<dbReference type="InterPro" id="IPR000182">
    <property type="entry name" value="GNAT_dom"/>
</dbReference>
<dbReference type="PANTHER" id="PTHR13947:SF37">
    <property type="entry name" value="LD18367P"/>
    <property type="match status" value="1"/>
</dbReference>
<dbReference type="AlphaFoldDB" id="A0A9P0JG68"/>
<evidence type="ECO:0000256" key="1">
    <source>
        <dbReference type="ARBA" id="ARBA00022679"/>
    </source>
</evidence>